<evidence type="ECO:0000313" key="3">
    <source>
        <dbReference type="Proteomes" id="UP000323129"/>
    </source>
</evidence>
<keyword evidence="1" id="KW-0472">Membrane</keyword>
<feature type="transmembrane region" description="Helical" evidence="1">
    <location>
        <begin position="53"/>
        <end position="79"/>
    </location>
</feature>
<reference evidence="2 3" key="1">
    <citation type="submission" date="2017-08" db="EMBL/GenBank/DDBJ databases">
        <title>Aeromonas veronii bv sobria strain NS22 whole genome sequencing.</title>
        <authorList>
            <person name="Katharios P."/>
            <person name="Ha V.Q."/>
            <person name="Smyrli M."/>
        </authorList>
    </citation>
    <scope>NUCLEOTIDE SEQUENCE [LARGE SCALE GENOMIC DNA]</scope>
    <source>
        <strain evidence="2 3">NS22</strain>
    </source>
</reference>
<protein>
    <submittedName>
        <fullName evidence="2">Uncharacterized protein</fullName>
    </submittedName>
</protein>
<keyword evidence="1" id="KW-1133">Transmembrane helix</keyword>
<evidence type="ECO:0000313" key="2">
    <source>
        <dbReference type="EMBL" id="TYD42724.1"/>
    </source>
</evidence>
<dbReference type="Proteomes" id="UP000323129">
    <property type="component" value="Unassembled WGS sequence"/>
</dbReference>
<keyword evidence="1" id="KW-0812">Transmembrane</keyword>
<sequence length="83" mass="9319">MVDSEQPGRKNTRNISVSILSQNVVDYLRDEATLASVSSGKILEKWIQQPVNLLYLLMLIVVAIRLFISIAHGLLMLLLKTLL</sequence>
<organism evidence="2 3">
    <name type="scientific">Aeromonas veronii</name>
    <dbReference type="NCBI Taxonomy" id="654"/>
    <lineage>
        <taxon>Bacteria</taxon>
        <taxon>Pseudomonadati</taxon>
        <taxon>Pseudomonadota</taxon>
        <taxon>Gammaproteobacteria</taxon>
        <taxon>Aeromonadales</taxon>
        <taxon>Aeromonadaceae</taxon>
        <taxon>Aeromonas</taxon>
    </lineage>
</organism>
<evidence type="ECO:0000256" key="1">
    <source>
        <dbReference type="SAM" id="Phobius"/>
    </source>
</evidence>
<proteinExistence type="predicted"/>
<accession>A0ABY3MJ33</accession>
<dbReference type="EMBL" id="NQMC01000047">
    <property type="protein sequence ID" value="TYD42724.1"/>
    <property type="molecule type" value="Genomic_DNA"/>
</dbReference>
<name>A0ABY3MJ33_AERVE</name>
<keyword evidence="3" id="KW-1185">Reference proteome</keyword>
<comment type="caution">
    <text evidence="2">The sequence shown here is derived from an EMBL/GenBank/DDBJ whole genome shotgun (WGS) entry which is preliminary data.</text>
</comment>
<gene>
    <name evidence="2" type="ORF">CJF24_15325</name>
</gene>